<dbReference type="InterPro" id="IPR001789">
    <property type="entry name" value="Sig_transdc_resp-reg_receiver"/>
</dbReference>
<proteinExistence type="predicted"/>
<dbReference type="GO" id="GO:0000160">
    <property type="term" value="P:phosphorelay signal transduction system"/>
    <property type="evidence" value="ECO:0007669"/>
    <property type="project" value="InterPro"/>
</dbReference>
<dbReference type="InterPro" id="IPR011006">
    <property type="entry name" value="CheY-like_superfamily"/>
</dbReference>
<feature type="domain" description="Response regulatory" evidence="1">
    <location>
        <begin position="7"/>
        <end position="121"/>
    </location>
</feature>
<accession>X1V5Y7</accession>
<evidence type="ECO:0000313" key="2">
    <source>
        <dbReference type="EMBL" id="GAJ00045.1"/>
    </source>
</evidence>
<dbReference type="SUPFAM" id="SSF52172">
    <property type="entry name" value="CheY-like"/>
    <property type="match status" value="1"/>
</dbReference>
<dbReference type="SMART" id="SM00448">
    <property type="entry name" value="REC"/>
    <property type="match status" value="1"/>
</dbReference>
<dbReference type="AlphaFoldDB" id="X1V5Y7"/>
<dbReference type="Pfam" id="PF00072">
    <property type="entry name" value="Response_reg"/>
    <property type="match status" value="1"/>
</dbReference>
<dbReference type="Gene3D" id="3.40.50.2300">
    <property type="match status" value="1"/>
</dbReference>
<gene>
    <name evidence="2" type="ORF">S12H4_29782</name>
</gene>
<feature type="non-terminal residue" evidence="2">
    <location>
        <position position="147"/>
    </location>
</feature>
<reference evidence="2" key="1">
    <citation type="journal article" date="2014" name="Front. Microbiol.">
        <title>High frequency of phylogenetically diverse reductive dehalogenase-homologous genes in deep subseafloor sedimentary metagenomes.</title>
        <authorList>
            <person name="Kawai M."/>
            <person name="Futagami T."/>
            <person name="Toyoda A."/>
            <person name="Takaki Y."/>
            <person name="Nishi S."/>
            <person name="Hori S."/>
            <person name="Arai W."/>
            <person name="Tsubouchi T."/>
            <person name="Morono Y."/>
            <person name="Uchiyama I."/>
            <person name="Ito T."/>
            <person name="Fujiyama A."/>
            <person name="Inagaki F."/>
            <person name="Takami H."/>
        </authorList>
    </citation>
    <scope>NUCLEOTIDE SEQUENCE</scope>
    <source>
        <strain evidence="2">Expedition CK06-06</strain>
    </source>
</reference>
<name>X1V5Y7_9ZZZZ</name>
<sequence>MKLERVRVIVADDESIICMDLREMLGNLGYLVVGEAGDGQSVVNLARELRPDVVLMDIKMPGMDGIEASRTLTEERIAPVVLLTAFSQRDLVERAKEAGVVGYLVKPVQEADLTPAIEIALARFIEFRELEHEVDSLQDQLETRKLV</sequence>
<dbReference type="PANTHER" id="PTHR43367">
    <property type="match status" value="1"/>
</dbReference>
<dbReference type="PANTHER" id="PTHR43367:SF1">
    <property type="entry name" value="TWO-COMPONENT RESPONSE REGULATOR-LIKE APRR6-RELATED"/>
    <property type="match status" value="1"/>
</dbReference>
<organism evidence="2">
    <name type="scientific">marine sediment metagenome</name>
    <dbReference type="NCBI Taxonomy" id="412755"/>
    <lineage>
        <taxon>unclassified sequences</taxon>
        <taxon>metagenomes</taxon>
        <taxon>ecological metagenomes</taxon>
    </lineage>
</organism>
<protein>
    <recommendedName>
        <fullName evidence="1">Response regulatory domain-containing protein</fullName>
    </recommendedName>
</protein>
<dbReference type="EMBL" id="BARW01017209">
    <property type="protein sequence ID" value="GAJ00045.1"/>
    <property type="molecule type" value="Genomic_DNA"/>
</dbReference>
<evidence type="ECO:0000259" key="1">
    <source>
        <dbReference type="PROSITE" id="PS50110"/>
    </source>
</evidence>
<dbReference type="PROSITE" id="PS50110">
    <property type="entry name" value="RESPONSE_REGULATORY"/>
    <property type="match status" value="1"/>
</dbReference>
<comment type="caution">
    <text evidence="2">The sequence shown here is derived from an EMBL/GenBank/DDBJ whole genome shotgun (WGS) entry which is preliminary data.</text>
</comment>